<dbReference type="Proteomes" id="UP000823405">
    <property type="component" value="Unassembled WGS sequence"/>
</dbReference>
<reference evidence="2" key="1">
    <citation type="journal article" date="2020" name="Fungal Divers.">
        <title>Resolving the Mortierellaceae phylogeny through synthesis of multi-gene phylogenetics and phylogenomics.</title>
        <authorList>
            <person name="Vandepol N."/>
            <person name="Liber J."/>
            <person name="Desiro A."/>
            <person name="Na H."/>
            <person name="Kennedy M."/>
            <person name="Barry K."/>
            <person name="Grigoriev I.V."/>
            <person name="Miller A.N."/>
            <person name="O'Donnell K."/>
            <person name="Stajich J.E."/>
            <person name="Bonito G."/>
        </authorList>
    </citation>
    <scope>NUCLEOTIDE SEQUENCE</scope>
    <source>
        <strain evidence="2">NVP60</strain>
    </source>
</reference>
<evidence type="ECO:0000313" key="3">
    <source>
        <dbReference type="Proteomes" id="UP000823405"/>
    </source>
</evidence>
<evidence type="ECO:0000313" key="2">
    <source>
        <dbReference type="EMBL" id="KAG0284946.1"/>
    </source>
</evidence>
<keyword evidence="3" id="KW-1185">Reference proteome</keyword>
<comment type="caution">
    <text evidence="2">The sequence shown here is derived from an EMBL/GenBank/DDBJ whole genome shotgun (WGS) entry which is preliminary data.</text>
</comment>
<organism evidence="2 3">
    <name type="scientific">Linnemannia gamsii</name>
    <dbReference type="NCBI Taxonomy" id="64522"/>
    <lineage>
        <taxon>Eukaryota</taxon>
        <taxon>Fungi</taxon>
        <taxon>Fungi incertae sedis</taxon>
        <taxon>Mucoromycota</taxon>
        <taxon>Mortierellomycotina</taxon>
        <taxon>Mortierellomycetes</taxon>
        <taxon>Mortierellales</taxon>
        <taxon>Mortierellaceae</taxon>
        <taxon>Linnemannia</taxon>
    </lineage>
</organism>
<protein>
    <submittedName>
        <fullName evidence="2">Uncharacterized protein</fullName>
    </submittedName>
</protein>
<feature type="non-terminal residue" evidence="2">
    <location>
        <position position="1"/>
    </location>
</feature>
<dbReference type="OrthoDB" id="2370284at2759"/>
<feature type="region of interest" description="Disordered" evidence="1">
    <location>
        <begin position="48"/>
        <end position="71"/>
    </location>
</feature>
<name>A0A9P6QME4_9FUNG</name>
<accession>A0A9P6QME4</accession>
<feature type="compositionally biased region" description="Low complexity" evidence="1">
    <location>
        <begin position="55"/>
        <end position="69"/>
    </location>
</feature>
<dbReference type="EMBL" id="JAAAIN010003608">
    <property type="protein sequence ID" value="KAG0284946.1"/>
    <property type="molecule type" value="Genomic_DNA"/>
</dbReference>
<sequence length="214" mass="23882">DAANEDLDNATMKFAGSSIPIAGQMRPRGPLELEEVPEQEFEMVPNLFNDDIDSESTTTTPSRTKLTGSPQKRKARGFMLDLKEPTFPIPKSPTTSLHLAFEKFRNCMRTKAAFASLDFSKCKGEALALNGIWYVGNVALDSPDVTQIHRAMRKDYKPPEYSEIADLTVQIEEILSFGTEEEIARDIDGMSDANLSWRARKALKFGLITKCTKT</sequence>
<dbReference type="AlphaFoldDB" id="A0A9P6QME4"/>
<gene>
    <name evidence="2" type="ORF">BGZ97_008011</name>
</gene>
<proteinExistence type="predicted"/>
<evidence type="ECO:0000256" key="1">
    <source>
        <dbReference type="SAM" id="MobiDB-lite"/>
    </source>
</evidence>